<feature type="transmembrane region" description="Helical" evidence="7">
    <location>
        <begin position="281"/>
        <end position="300"/>
    </location>
</feature>
<protein>
    <recommendedName>
        <fullName evidence="10">Major facilitator superfamily (MFS) profile domain-containing protein</fullName>
    </recommendedName>
</protein>
<reference evidence="8" key="1">
    <citation type="submission" date="2022-12" db="EMBL/GenBank/DDBJ databases">
        <title>Draft genome assemblies for two species of Escallonia (Escalloniales).</title>
        <authorList>
            <person name="Chanderbali A."/>
            <person name="Dervinis C."/>
            <person name="Anghel I."/>
            <person name="Soltis D."/>
            <person name="Soltis P."/>
            <person name="Zapata F."/>
        </authorList>
    </citation>
    <scope>NUCLEOTIDE SEQUENCE</scope>
    <source>
        <strain evidence="8">UCBG64.0493</strain>
        <tissue evidence="8">Leaf</tissue>
    </source>
</reference>
<evidence type="ECO:0000256" key="4">
    <source>
        <dbReference type="ARBA" id="ARBA00022989"/>
    </source>
</evidence>
<dbReference type="Pfam" id="PF00083">
    <property type="entry name" value="Sugar_tr"/>
    <property type="match status" value="1"/>
</dbReference>
<keyword evidence="2" id="KW-0813">Transport</keyword>
<evidence type="ECO:0008006" key="10">
    <source>
        <dbReference type="Google" id="ProtNLM"/>
    </source>
</evidence>
<gene>
    <name evidence="8" type="ORF">RJ639_006736</name>
</gene>
<dbReference type="Gene3D" id="1.20.1250.20">
    <property type="entry name" value="MFS general substrate transporter like domains"/>
    <property type="match status" value="2"/>
</dbReference>
<evidence type="ECO:0000256" key="7">
    <source>
        <dbReference type="SAM" id="Phobius"/>
    </source>
</evidence>
<dbReference type="InterPro" id="IPR005828">
    <property type="entry name" value="MFS_sugar_transport-like"/>
</dbReference>
<evidence type="ECO:0000313" key="8">
    <source>
        <dbReference type="EMBL" id="KAK3016012.1"/>
    </source>
</evidence>
<feature type="transmembrane region" description="Helical" evidence="7">
    <location>
        <begin position="134"/>
        <end position="153"/>
    </location>
</feature>
<keyword evidence="4 7" id="KW-1133">Transmembrane helix</keyword>
<dbReference type="Proteomes" id="UP001188597">
    <property type="component" value="Unassembled WGS sequence"/>
</dbReference>
<keyword evidence="5 7" id="KW-0472">Membrane</keyword>
<dbReference type="InterPro" id="IPR036259">
    <property type="entry name" value="MFS_trans_sf"/>
</dbReference>
<evidence type="ECO:0000256" key="1">
    <source>
        <dbReference type="ARBA" id="ARBA00004141"/>
    </source>
</evidence>
<feature type="transmembrane region" description="Helical" evidence="7">
    <location>
        <begin position="378"/>
        <end position="402"/>
    </location>
</feature>
<evidence type="ECO:0000256" key="2">
    <source>
        <dbReference type="ARBA" id="ARBA00022448"/>
    </source>
</evidence>
<sequence length="461" mass="50622">MTTPFVAFALEFRSESNRARNLADVSCCKATGPKLYRPESIRAIMGQVSPHHWKTKPLRKELQGERSKAFNMRDPSTVYTLDEALYTIGFGNFQTLVLAYAGLGWVSEAMEVMILSFVGSAVQAEWGLSSTEQSLISTVVFAGMLVGAYSWGLVSDAYGRKNFGPIIMPRLSWRWLLALSSLPSFCVLIFYGLAPESPRYLCTKGRITEAHKILEKGAILNRKELPPGILASGQIAESDDELASSEETDLLSLTRKETQVSQASSPAWFMIFSSKLIRTTLLLWFLFFGNTFSYYGIILLTSELSSEQNKCSGIASISKIKQDASLYIDVFVTSLAELPGLVLAAFIVDRVGRKLSMEIMFALGFILLLPLVTHQNEILTTASLFGARMFISATFTVACIYAPEAGFQVYPTNVRATGVGITTAIGRIGGMVCPLVAVTLGFGHQDQGVRIENVIDEPLHH</sequence>
<dbReference type="SUPFAM" id="SSF103473">
    <property type="entry name" value="MFS general substrate transporter"/>
    <property type="match status" value="2"/>
</dbReference>
<feature type="transmembrane region" description="Helical" evidence="7">
    <location>
        <begin position="355"/>
        <end position="372"/>
    </location>
</feature>
<dbReference type="PANTHER" id="PTHR23511:SF5">
    <property type="entry name" value="MAJOR FACILITATOR-TYPE TRANSPORTER HXNZ-RELATED"/>
    <property type="match status" value="1"/>
</dbReference>
<evidence type="ECO:0000256" key="6">
    <source>
        <dbReference type="ARBA" id="ARBA00044504"/>
    </source>
</evidence>
<evidence type="ECO:0000256" key="5">
    <source>
        <dbReference type="ARBA" id="ARBA00023136"/>
    </source>
</evidence>
<comment type="caution">
    <text evidence="8">The sequence shown here is derived from an EMBL/GenBank/DDBJ whole genome shotgun (WGS) entry which is preliminary data.</text>
</comment>
<dbReference type="GO" id="GO:0016020">
    <property type="term" value="C:membrane"/>
    <property type="evidence" value="ECO:0007669"/>
    <property type="project" value="UniProtKB-SubCell"/>
</dbReference>
<evidence type="ECO:0000313" key="9">
    <source>
        <dbReference type="Proteomes" id="UP001188597"/>
    </source>
</evidence>
<name>A0AA88VXR3_9ASTE</name>
<dbReference type="AlphaFoldDB" id="A0AA88VXR3"/>
<comment type="subcellular location">
    <subcellularLocation>
        <location evidence="1">Membrane</location>
        <topology evidence="1">Multi-pass membrane protein</topology>
    </subcellularLocation>
</comment>
<dbReference type="EMBL" id="JAVXUP010001095">
    <property type="protein sequence ID" value="KAK3016012.1"/>
    <property type="molecule type" value="Genomic_DNA"/>
</dbReference>
<organism evidence="8 9">
    <name type="scientific">Escallonia herrerae</name>
    <dbReference type="NCBI Taxonomy" id="1293975"/>
    <lineage>
        <taxon>Eukaryota</taxon>
        <taxon>Viridiplantae</taxon>
        <taxon>Streptophyta</taxon>
        <taxon>Embryophyta</taxon>
        <taxon>Tracheophyta</taxon>
        <taxon>Spermatophyta</taxon>
        <taxon>Magnoliopsida</taxon>
        <taxon>eudicotyledons</taxon>
        <taxon>Gunneridae</taxon>
        <taxon>Pentapetalae</taxon>
        <taxon>asterids</taxon>
        <taxon>campanulids</taxon>
        <taxon>Escalloniales</taxon>
        <taxon>Escalloniaceae</taxon>
        <taxon>Escallonia</taxon>
    </lineage>
</organism>
<feature type="transmembrane region" description="Helical" evidence="7">
    <location>
        <begin position="326"/>
        <end position="348"/>
    </location>
</feature>
<dbReference type="GO" id="GO:0022857">
    <property type="term" value="F:transmembrane transporter activity"/>
    <property type="evidence" value="ECO:0007669"/>
    <property type="project" value="InterPro"/>
</dbReference>
<dbReference type="PANTHER" id="PTHR23511">
    <property type="entry name" value="SYNAPTIC VESICLE GLYCOPROTEIN 2"/>
    <property type="match status" value="1"/>
</dbReference>
<comment type="similarity">
    <text evidence="6">Belongs to the major facilitator superfamily. Phosphate:H(+) symporter (TC 2.A.1.9) family.</text>
</comment>
<accession>A0AA88VXR3</accession>
<evidence type="ECO:0000256" key="3">
    <source>
        <dbReference type="ARBA" id="ARBA00022692"/>
    </source>
</evidence>
<keyword evidence="3 7" id="KW-0812">Transmembrane</keyword>
<proteinExistence type="inferred from homology"/>
<feature type="transmembrane region" description="Helical" evidence="7">
    <location>
        <begin position="173"/>
        <end position="194"/>
    </location>
</feature>
<keyword evidence="9" id="KW-1185">Reference proteome</keyword>